<dbReference type="InterPro" id="IPR036412">
    <property type="entry name" value="HAD-like_sf"/>
</dbReference>
<dbReference type="GO" id="GO:0016791">
    <property type="term" value="F:phosphatase activity"/>
    <property type="evidence" value="ECO:0007669"/>
    <property type="project" value="InterPro"/>
</dbReference>
<sequence length="182" mass="19612">MPVEARRALFLDRDGVVNVDIGYLHRPADCVFVDGIFELARRADRAGYVLIVVTNQAGIARGYYSEAMFAGFTDWMLRRFEAEQAPITHVYHCPHHPTAGQGAYRLACACRKPAPGMLLVARDAYRLDLSRSARIGDAATDMAAAAAAGVGTRLLLGAAEAPAQPGFTRIASHAEAIARLSI</sequence>
<evidence type="ECO:0000256" key="1">
    <source>
        <dbReference type="ARBA" id="ARBA00004496"/>
    </source>
</evidence>
<proteinExistence type="inferred from homology"/>
<evidence type="ECO:0000256" key="4">
    <source>
        <dbReference type="ARBA" id="ARBA00022801"/>
    </source>
</evidence>
<evidence type="ECO:0000256" key="10">
    <source>
        <dbReference type="PIRSR" id="PIRSR004682-4"/>
    </source>
</evidence>
<dbReference type="EMBL" id="PDDY01000004">
    <property type="protein sequence ID" value="PEH39415.1"/>
    <property type="molecule type" value="Genomic_DNA"/>
</dbReference>
<feature type="binding site" evidence="10">
    <location>
        <position position="110"/>
    </location>
    <ligand>
        <name>Zn(2+)</name>
        <dbReference type="ChEBI" id="CHEBI:29105"/>
    </ligand>
</feature>
<dbReference type="SUPFAM" id="SSF56784">
    <property type="entry name" value="HAD-like"/>
    <property type="match status" value="1"/>
</dbReference>
<comment type="caution">
    <text evidence="11">The sequence shown here is derived from an EMBL/GenBank/DDBJ whole genome shotgun (WGS) entry which is preliminary data.</text>
</comment>
<gene>
    <name evidence="11" type="ORF">CRM94_34640</name>
</gene>
<dbReference type="InterPro" id="IPR023214">
    <property type="entry name" value="HAD_sf"/>
</dbReference>
<accession>A0A2A7S7Y4</accession>
<dbReference type="NCBIfam" id="TIGR01656">
    <property type="entry name" value="Histidinol-ppas"/>
    <property type="match status" value="1"/>
</dbReference>
<dbReference type="EC" id="3.1.3.-" evidence="7"/>
<dbReference type="Gene3D" id="3.40.50.1000">
    <property type="entry name" value="HAD superfamily/HAD-like"/>
    <property type="match status" value="1"/>
</dbReference>
<dbReference type="GO" id="GO:0046872">
    <property type="term" value="F:metal ion binding"/>
    <property type="evidence" value="ECO:0007669"/>
    <property type="project" value="UniProtKB-KW"/>
</dbReference>
<evidence type="ECO:0000256" key="8">
    <source>
        <dbReference type="PIRSR" id="PIRSR004682-1"/>
    </source>
</evidence>
<dbReference type="RefSeq" id="WP_098154476.1">
    <property type="nucleotide sequence ID" value="NZ_PDDY01000004.1"/>
</dbReference>
<feature type="binding site" evidence="10">
    <location>
        <position position="95"/>
    </location>
    <ligand>
        <name>Zn(2+)</name>
        <dbReference type="ChEBI" id="CHEBI:29105"/>
    </ligand>
</feature>
<dbReference type="InterPro" id="IPR004446">
    <property type="entry name" value="Heptose_bisP_phosphatase"/>
</dbReference>
<comment type="cofactor">
    <cofactor evidence="10">
        <name>Zn(2+)</name>
        <dbReference type="ChEBI" id="CHEBI:29105"/>
    </cofactor>
</comment>
<reference evidence="12" key="1">
    <citation type="submission" date="2017-09" db="EMBL/GenBank/DDBJ databases">
        <title>FDA dAtabase for Regulatory Grade micrObial Sequences (FDA-ARGOS): Supporting development and validation of Infectious Disease Dx tests.</title>
        <authorList>
            <person name="Minogue T."/>
            <person name="Wolcott M."/>
            <person name="Wasieloski L."/>
            <person name="Aguilar W."/>
            <person name="Moore D."/>
            <person name="Tallon L."/>
            <person name="Sadzewicz L."/>
            <person name="Ott S."/>
            <person name="Zhao X."/>
            <person name="Nagaraj S."/>
            <person name="Vavikolanu K."/>
            <person name="Aluvathingal J."/>
            <person name="Nadendla S."/>
            <person name="Sichtig H."/>
        </authorList>
    </citation>
    <scope>NUCLEOTIDE SEQUENCE [LARGE SCALE GENOMIC DNA]</scope>
    <source>
        <strain evidence="12">FDAARGOS_390</strain>
    </source>
</reference>
<evidence type="ECO:0000313" key="12">
    <source>
        <dbReference type="Proteomes" id="UP000220629"/>
    </source>
</evidence>
<evidence type="ECO:0000256" key="9">
    <source>
        <dbReference type="PIRSR" id="PIRSR004682-3"/>
    </source>
</evidence>
<comment type="similarity">
    <text evidence="7">Belongs to the gmhB family.</text>
</comment>
<protein>
    <recommendedName>
        <fullName evidence="6 7">D,D-heptose 1,7-bisphosphate phosphatase</fullName>
        <ecNumber evidence="7">3.1.3.-</ecNumber>
    </recommendedName>
</protein>
<keyword evidence="2 7" id="KW-0963">Cytoplasm</keyword>
<evidence type="ECO:0000256" key="2">
    <source>
        <dbReference type="ARBA" id="ARBA00022490"/>
    </source>
</evidence>
<comment type="cofactor">
    <cofactor evidence="10">
        <name>Mg(2+)</name>
        <dbReference type="ChEBI" id="CHEBI:18420"/>
    </cofactor>
</comment>
<evidence type="ECO:0000256" key="5">
    <source>
        <dbReference type="ARBA" id="ARBA00023277"/>
    </source>
</evidence>
<keyword evidence="3 10" id="KW-0479">Metal-binding</keyword>
<evidence type="ECO:0000256" key="3">
    <source>
        <dbReference type="ARBA" id="ARBA00022723"/>
    </source>
</evidence>
<feature type="binding site" evidence="10">
    <location>
        <position position="93"/>
    </location>
    <ligand>
        <name>Zn(2+)</name>
        <dbReference type="ChEBI" id="CHEBI:29105"/>
    </ligand>
</feature>
<feature type="binding site" evidence="10">
    <location>
        <position position="12"/>
    </location>
    <ligand>
        <name>Mg(2+)</name>
        <dbReference type="ChEBI" id="CHEBI:18420"/>
    </ligand>
</feature>
<dbReference type="NCBIfam" id="TIGR01662">
    <property type="entry name" value="HAD-SF-IIIA"/>
    <property type="match status" value="1"/>
</dbReference>
<feature type="binding site" evidence="10">
    <location>
        <position position="108"/>
    </location>
    <ligand>
        <name>Zn(2+)</name>
        <dbReference type="ChEBI" id="CHEBI:29105"/>
    </ligand>
</feature>
<dbReference type="Proteomes" id="UP000220629">
    <property type="component" value="Unassembled WGS sequence"/>
</dbReference>
<evidence type="ECO:0000256" key="6">
    <source>
        <dbReference type="ARBA" id="ARBA00031828"/>
    </source>
</evidence>
<feature type="site" description="Stabilizes the phosphoryl group" evidence="9">
    <location>
        <position position="112"/>
    </location>
</feature>
<name>A0A2A7S7Y4_BURGA</name>
<dbReference type="AlphaFoldDB" id="A0A2A7S7Y4"/>
<keyword evidence="10" id="KW-0460">Magnesium</keyword>
<keyword evidence="10" id="KW-0862">Zinc</keyword>
<dbReference type="GO" id="GO:0005975">
    <property type="term" value="P:carbohydrate metabolic process"/>
    <property type="evidence" value="ECO:0007669"/>
    <property type="project" value="InterPro"/>
</dbReference>
<dbReference type="GO" id="GO:0005737">
    <property type="term" value="C:cytoplasm"/>
    <property type="evidence" value="ECO:0007669"/>
    <property type="project" value="UniProtKB-SubCell"/>
</dbReference>
<dbReference type="PIRSF" id="PIRSF004682">
    <property type="entry name" value="GmhB"/>
    <property type="match status" value="1"/>
</dbReference>
<feature type="binding site" evidence="10">
    <location>
        <position position="137"/>
    </location>
    <ligand>
        <name>Mg(2+)</name>
        <dbReference type="ChEBI" id="CHEBI:18420"/>
    </ligand>
</feature>
<dbReference type="Pfam" id="PF13242">
    <property type="entry name" value="Hydrolase_like"/>
    <property type="match status" value="1"/>
</dbReference>
<feature type="active site" description="Nucleophile" evidence="8">
    <location>
        <position position="12"/>
    </location>
</feature>
<feature type="site" description="Stabilizes the phosphoryl group" evidence="9">
    <location>
        <position position="54"/>
    </location>
</feature>
<comment type="subcellular location">
    <subcellularLocation>
        <location evidence="1 7">Cytoplasm</location>
    </subcellularLocation>
</comment>
<feature type="binding site" evidence="10">
    <location>
        <position position="14"/>
    </location>
    <ligand>
        <name>Mg(2+)</name>
        <dbReference type="ChEBI" id="CHEBI:18420"/>
    </ligand>
</feature>
<evidence type="ECO:0000256" key="7">
    <source>
        <dbReference type="PIRNR" id="PIRNR004682"/>
    </source>
</evidence>
<dbReference type="InterPro" id="IPR006543">
    <property type="entry name" value="Histidinol-phos"/>
</dbReference>
<dbReference type="PANTHER" id="PTHR42891">
    <property type="entry name" value="D-GLYCERO-BETA-D-MANNO-HEPTOSE-1,7-BISPHOSPHATE 7-PHOSPHATASE"/>
    <property type="match status" value="1"/>
</dbReference>
<evidence type="ECO:0000313" key="11">
    <source>
        <dbReference type="EMBL" id="PEH39415.1"/>
    </source>
</evidence>
<dbReference type="NCBIfam" id="TIGR00213">
    <property type="entry name" value="GmhB_yaeD"/>
    <property type="match status" value="1"/>
</dbReference>
<dbReference type="CDD" id="cd07503">
    <property type="entry name" value="HAD_HisB-N"/>
    <property type="match status" value="1"/>
</dbReference>
<keyword evidence="5 7" id="KW-0119">Carbohydrate metabolism</keyword>
<feature type="active site" description="Proton donor" evidence="8">
    <location>
        <position position="14"/>
    </location>
</feature>
<dbReference type="PANTHER" id="PTHR42891:SF1">
    <property type="entry name" value="D-GLYCERO-BETA-D-MANNO-HEPTOSE-1,7-BISPHOSPHATE 7-PHOSPHATASE"/>
    <property type="match status" value="1"/>
</dbReference>
<feature type="site" description="Stabilizes the phosphoryl group" evidence="9">
    <location>
        <position position="111"/>
    </location>
</feature>
<keyword evidence="4 7" id="KW-0378">Hydrolase</keyword>
<organism evidence="11 12">
    <name type="scientific">Burkholderia gladioli</name>
    <name type="common">Pseudomonas marginata</name>
    <name type="synonym">Phytomonas marginata</name>
    <dbReference type="NCBI Taxonomy" id="28095"/>
    <lineage>
        <taxon>Bacteria</taxon>
        <taxon>Pseudomonadati</taxon>
        <taxon>Pseudomonadota</taxon>
        <taxon>Betaproteobacteria</taxon>
        <taxon>Burkholderiales</taxon>
        <taxon>Burkholderiaceae</taxon>
        <taxon>Burkholderia</taxon>
    </lineage>
</organism>
<dbReference type="InterPro" id="IPR006549">
    <property type="entry name" value="HAD-SF_hydro_IIIA"/>
</dbReference>